<name>A0A164P614_9AGAM</name>
<evidence type="ECO:0000256" key="1">
    <source>
        <dbReference type="ARBA" id="ARBA00022448"/>
    </source>
</evidence>
<dbReference type="GO" id="GO:0005737">
    <property type="term" value="C:cytoplasm"/>
    <property type="evidence" value="ECO:0007669"/>
    <property type="project" value="TreeGrafter"/>
</dbReference>
<keyword evidence="2" id="KW-0249">Electron transport</keyword>
<keyword evidence="1" id="KW-0813">Transport</keyword>
<dbReference type="InterPro" id="IPR036249">
    <property type="entry name" value="Thioredoxin-like_sf"/>
</dbReference>
<dbReference type="OrthoDB" id="2121326at2759"/>
<dbReference type="Pfam" id="PF00085">
    <property type="entry name" value="Thioredoxin"/>
    <property type="match status" value="1"/>
</dbReference>
<keyword evidence="7" id="KW-1185">Reference proteome</keyword>
<dbReference type="PANTHER" id="PTHR45663">
    <property type="entry name" value="GEO12009P1"/>
    <property type="match status" value="1"/>
</dbReference>
<dbReference type="PROSITE" id="PS51352">
    <property type="entry name" value="THIOREDOXIN_2"/>
    <property type="match status" value="1"/>
</dbReference>
<evidence type="ECO:0000256" key="4">
    <source>
        <dbReference type="ARBA" id="ARBA00023284"/>
    </source>
</evidence>
<dbReference type="PROSITE" id="PS00194">
    <property type="entry name" value="THIOREDOXIN_1"/>
    <property type="match status" value="1"/>
</dbReference>
<dbReference type="NCBIfam" id="TIGR01068">
    <property type="entry name" value="thioredoxin"/>
    <property type="match status" value="1"/>
</dbReference>
<keyword evidence="4" id="KW-0676">Redox-active center</keyword>
<accession>A0A164P614</accession>
<evidence type="ECO:0000259" key="5">
    <source>
        <dbReference type="PROSITE" id="PS51352"/>
    </source>
</evidence>
<reference evidence="6 7" key="1">
    <citation type="journal article" date="2016" name="Mol. Biol. Evol.">
        <title>Comparative Genomics of Early-Diverging Mushroom-Forming Fungi Provides Insights into the Origins of Lignocellulose Decay Capabilities.</title>
        <authorList>
            <person name="Nagy L.G."/>
            <person name="Riley R."/>
            <person name="Tritt A."/>
            <person name="Adam C."/>
            <person name="Daum C."/>
            <person name="Floudas D."/>
            <person name="Sun H."/>
            <person name="Yadav J.S."/>
            <person name="Pangilinan J."/>
            <person name="Larsson K.H."/>
            <person name="Matsuura K."/>
            <person name="Barry K."/>
            <person name="Labutti K."/>
            <person name="Kuo R."/>
            <person name="Ohm R.A."/>
            <person name="Bhattacharya S.S."/>
            <person name="Shirouzu T."/>
            <person name="Yoshinaga Y."/>
            <person name="Martin F.M."/>
            <person name="Grigoriev I.V."/>
            <person name="Hibbett D.S."/>
        </authorList>
    </citation>
    <scope>NUCLEOTIDE SEQUENCE [LARGE SCALE GENOMIC DNA]</scope>
    <source>
        <strain evidence="6 7">HHB9708</strain>
    </source>
</reference>
<evidence type="ECO:0000313" key="7">
    <source>
        <dbReference type="Proteomes" id="UP000076722"/>
    </source>
</evidence>
<sequence>MSLTRSTTIRSLLPALAQSRSRHFSSSIQRRLHVFNADQKKLDECLQVKDKVVLVDFYADWCGPCKVLSPVLEKITSDPSHTDGTPYDLVTVDTDVEVELAQKYKIRSLPTVLAFRDGKYITHFIGALPEPKIKEFLKQL</sequence>
<gene>
    <name evidence="6" type="ORF">SISNIDRAFT_490196</name>
</gene>
<dbReference type="EMBL" id="KV419437">
    <property type="protein sequence ID" value="KZS88399.1"/>
    <property type="molecule type" value="Genomic_DNA"/>
</dbReference>
<dbReference type="GO" id="GO:0015035">
    <property type="term" value="F:protein-disulfide reductase activity"/>
    <property type="evidence" value="ECO:0007669"/>
    <property type="project" value="InterPro"/>
</dbReference>
<keyword evidence="3" id="KW-1015">Disulfide bond</keyword>
<dbReference type="PANTHER" id="PTHR45663:SF11">
    <property type="entry name" value="GEO12009P1"/>
    <property type="match status" value="1"/>
</dbReference>
<organism evidence="6 7">
    <name type="scientific">Sistotremastrum niveocremeum HHB9708</name>
    <dbReference type="NCBI Taxonomy" id="1314777"/>
    <lineage>
        <taxon>Eukaryota</taxon>
        <taxon>Fungi</taxon>
        <taxon>Dikarya</taxon>
        <taxon>Basidiomycota</taxon>
        <taxon>Agaricomycotina</taxon>
        <taxon>Agaricomycetes</taxon>
        <taxon>Sistotremastrales</taxon>
        <taxon>Sistotremastraceae</taxon>
        <taxon>Sertulicium</taxon>
        <taxon>Sertulicium niveocremeum</taxon>
    </lineage>
</organism>
<dbReference type="PRINTS" id="PR00421">
    <property type="entry name" value="THIOREDOXIN"/>
</dbReference>
<proteinExistence type="predicted"/>
<dbReference type="Gene3D" id="3.40.30.10">
    <property type="entry name" value="Glutaredoxin"/>
    <property type="match status" value="1"/>
</dbReference>
<dbReference type="AlphaFoldDB" id="A0A164P614"/>
<feature type="domain" description="Thioredoxin" evidence="5">
    <location>
        <begin position="7"/>
        <end position="140"/>
    </location>
</feature>
<evidence type="ECO:0000256" key="3">
    <source>
        <dbReference type="ARBA" id="ARBA00023157"/>
    </source>
</evidence>
<dbReference type="InterPro" id="IPR005746">
    <property type="entry name" value="Thioredoxin"/>
</dbReference>
<dbReference type="Proteomes" id="UP000076722">
    <property type="component" value="Unassembled WGS sequence"/>
</dbReference>
<evidence type="ECO:0000256" key="2">
    <source>
        <dbReference type="ARBA" id="ARBA00022982"/>
    </source>
</evidence>
<evidence type="ECO:0000313" key="6">
    <source>
        <dbReference type="EMBL" id="KZS88399.1"/>
    </source>
</evidence>
<dbReference type="SUPFAM" id="SSF52833">
    <property type="entry name" value="Thioredoxin-like"/>
    <property type="match status" value="1"/>
</dbReference>
<dbReference type="InterPro" id="IPR017937">
    <property type="entry name" value="Thioredoxin_CS"/>
</dbReference>
<dbReference type="InterPro" id="IPR013766">
    <property type="entry name" value="Thioredoxin_domain"/>
</dbReference>
<protein>
    <submittedName>
        <fullName evidence="6">Thioredoxin</fullName>
    </submittedName>
</protein>
<dbReference type="CDD" id="cd02947">
    <property type="entry name" value="TRX_family"/>
    <property type="match status" value="1"/>
</dbReference>
<dbReference type="STRING" id="1314777.A0A164P614"/>